<dbReference type="EMBL" id="KR072689">
    <property type="protein sequence ID" value="AKG94555.1"/>
    <property type="molecule type" value="Genomic_DNA"/>
</dbReference>
<dbReference type="Proteomes" id="UP000223061">
    <property type="component" value="Segment"/>
</dbReference>
<name>A0A0U2BX28_9CAUD</name>
<proteinExistence type="predicted"/>
<reference evidence="1 2" key="1">
    <citation type="submission" date="2015-04" db="EMBL/GenBank/DDBJ databases">
        <title>Isolation and characterization of bacteriophages from East Africa Rift Valley soda lakes.</title>
        <authorList>
            <person name="van Zyl L.J."/>
            <person name="Nemavhulani S."/>
            <person name="Cowan D.A."/>
            <person name="Trindade M.I."/>
        </authorList>
    </citation>
    <scope>NUCLEOTIDE SEQUENCE [LARGE SCALE GENOMIC DNA]</scope>
</reference>
<gene>
    <name evidence="1" type="ORF">Shpa_44</name>
</gene>
<accession>A0A0U2BX28</accession>
<sequence>MTPILDRIRAHGGEAIRDGWTIRLRPGRLSPAALEWLRGRKDELTQEVWPEFDAWVERAAIMEFDAGMSRQEAERAAYREVMGC</sequence>
<keyword evidence="2" id="KW-1185">Reference proteome</keyword>
<evidence type="ECO:0000313" key="1">
    <source>
        <dbReference type="EMBL" id="AKG94555.1"/>
    </source>
</evidence>
<organism evidence="1 2">
    <name type="scientific">Paracoccus phage Shpa</name>
    <dbReference type="NCBI Taxonomy" id="1647282"/>
    <lineage>
        <taxon>Viruses</taxon>
        <taxon>Duplodnaviria</taxon>
        <taxon>Heunggongvirae</taxon>
        <taxon>Uroviricota</taxon>
        <taxon>Caudoviricetes</taxon>
        <taxon>Vhulanivirus</taxon>
        <taxon>Vhulanivirus Shpa</taxon>
    </lineage>
</organism>
<evidence type="ECO:0000313" key="2">
    <source>
        <dbReference type="Proteomes" id="UP000223061"/>
    </source>
</evidence>
<protein>
    <submittedName>
        <fullName evidence="1">Uncharacterized protein</fullName>
    </submittedName>
</protein>